<comment type="caution">
    <text evidence="2">The sequence shown here is derived from an EMBL/GenBank/DDBJ whole genome shotgun (WGS) entry which is preliminary data.</text>
</comment>
<evidence type="ECO:0000313" key="2">
    <source>
        <dbReference type="EMBL" id="RAK62681.1"/>
    </source>
</evidence>
<dbReference type="RefSeq" id="WP_111480478.1">
    <property type="nucleotide sequence ID" value="NZ_QHKM01000012.1"/>
</dbReference>
<protein>
    <recommendedName>
        <fullName evidence="4">Carboxypeptidase-like regulatory domain-containing protein</fullName>
    </recommendedName>
</protein>
<dbReference type="Pfam" id="PF13715">
    <property type="entry name" value="CarbopepD_reg_2"/>
    <property type="match status" value="1"/>
</dbReference>
<reference evidence="3" key="1">
    <citation type="submission" date="2018-05" db="EMBL/GenBank/DDBJ databases">
        <authorList>
            <person name="Nie L."/>
        </authorList>
    </citation>
    <scope>NUCLEOTIDE SEQUENCE [LARGE SCALE GENOMIC DNA]</scope>
    <source>
        <strain evidence="3">NL</strain>
    </source>
</reference>
<name>A0A328B8E2_9BACT</name>
<dbReference type="OrthoDB" id="886934at2"/>
<organism evidence="2 3">
    <name type="scientific">Hymenobacter edaphi</name>
    <dbReference type="NCBI Taxonomy" id="2211146"/>
    <lineage>
        <taxon>Bacteria</taxon>
        <taxon>Pseudomonadati</taxon>
        <taxon>Bacteroidota</taxon>
        <taxon>Cytophagia</taxon>
        <taxon>Cytophagales</taxon>
        <taxon>Hymenobacteraceae</taxon>
        <taxon>Hymenobacter</taxon>
    </lineage>
</organism>
<dbReference type="AlphaFoldDB" id="A0A328B8E2"/>
<dbReference type="Proteomes" id="UP000248553">
    <property type="component" value="Unassembled WGS sequence"/>
</dbReference>
<dbReference type="Gene3D" id="2.60.40.1120">
    <property type="entry name" value="Carboxypeptidase-like, regulatory domain"/>
    <property type="match status" value="1"/>
</dbReference>
<sequence>MRRAFLLLLPVVGLVAGRAVAQAPAPRPVLGGVVLSGARQPLAGVSVLVRGTTLVTSTNAEGRFLLPELPRGPLTLRFELSGFVVTDVAVADTARAPLQVRLLSTRPPVRTRRN</sequence>
<dbReference type="InterPro" id="IPR008969">
    <property type="entry name" value="CarboxyPept-like_regulatory"/>
</dbReference>
<accession>A0A328B8E2</accession>
<evidence type="ECO:0000313" key="3">
    <source>
        <dbReference type="Proteomes" id="UP000248553"/>
    </source>
</evidence>
<feature type="chain" id="PRO_5016400985" description="Carboxypeptidase-like regulatory domain-containing protein" evidence="1">
    <location>
        <begin position="22"/>
        <end position="114"/>
    </location>
</feature>
<proteinExistence type="predicted"/>
<keyword evidence="3" id="KW-1185">Reference proteome</keyword>
<evidence type="ECO:0000256" key="1">
    <source>
        <dbReference type="SAM" id="SignalP"/>
    </source>
</evidence>
<evidence type="ECO:0008006" key="4">
    <source>
        <dbReference type="Google" id="ProtNLM"/>
    </source>
</evidence>
<dbReference type="EMBL" id="QHKM01000012">
    <property type="protein sequence ID" value="RAK62681.1"/>
    <property type="molecule type" value="Genomic_DNA"/>
</dbReference>
<keyword evidence="1" id="KW-0732">Signal</keyword>
<gene>
    <name evidence="2" type="ORF">DLM85_22700</name>
</gene>
<feature type="signal peptide" evidence="1">
    <location>
        <begin position="1"/>
        <end position="21"/>
    </location>
</feature>
<dbReference type="SUPFAM" id="SSF49464">
    <property type="entry name" value="Carboxypeptidase regulatory domain-like"/>
    <property type="match status" value="1"/>
</dbReference>